<comment type="caution">
    <text evidence="13">The sequence shown here is derived from an EMBL/GenBank/DDBJ whole genome shotgun (WGS) entry which is preliminary data.</text>
</comment>
<sequence>MTHTTLRPNGRWEDLRRQVRRCEGEIESKLSSYARLVSADTSTRNLQSQSLSNELSQKLTNLKELNNTLQEYVNSQYNAPPSMLQTAERHKEVLQDYQQEFSKTAENIGTLQKREALFTLSRNRGGDTNNKSDLLLKEHEHVKHTTRMADEIINMAIDTKESLSNQRKALSGIFSTTDSISNKFPLLNRLSNKIQFKRKKDSIILGSVIAVGLIIFIFLLFR</sequence>
<name>A0AAV7JVJ4_9METZ</name>
<dbReference type="GO" id="GO:0006906">
    <property type="term" value="P:vesicle fusion"/>
    <property type="evidence" value="ECO:0007669"/>
    <property type="project" value="TreeGrafter"/>
</dbReference>
<dbReference type="PANTHER" id="PTHR21094">
    <property type="entry name" value="GOS-28 SNARE- RELATED"/>
    <property type="match status" value="1"/>
</dbReference>
<evidence type="ECO:0000256" key="10">
    <source>
        <dbReference type="PIRNR" id="PIRNR027109"/>
    </source>
</evidence>
<comment type="subcellular location">
    <subcellularLocation>
        <location evidence="1">Golgi apparatus membrane</location>
        <topology evidence="1">Single-pass type IV membrane protein</topology>
    </subcellularLocation>
</comment>
<dbReference type="GO" id="GO:0005484">
    <property type="term" value="F:SNAP receptor activity"/>
    <property type="evidence" value="ECO:0007669"/>
    <property type="project" value="TreeGrafter"/>
</dbReference>
<comment type="function">
    <text evidence="10">Involved in transport from the ER to the Golgi apparatus as well as in intra-Golgi transport. It belongs to a super-family of proteins called t-SNAREs or soluble NSF (N-ethylmaleimide-sensitive factor) attachment protein receptor.</text>
</comment>
<comment type="similarity">
    <text evidence="2 10">Belongs to the GOSR1 family.</text>
</comment>
<evidence type="ECO:0000256" key="9">
    <source>
        <dbReference type="ARBA" id="ARBA00023136"/>
    </source>
</evidence>
<keyword evidence="10" id="KW-0931">ER-Golgi transport</keyword>
<dbReference type="Pfam" id="PF12352">
    <property type="entry name" value="V-SNARE_C"/>
    <property type="match status" value="1"/>
</dbReference>
<evidence type="ECO:0000313" key="13">
    <source>
        <dbReference type="EMBL" id="KAI6652740.1"/>
    </source>
</evidence>
<protein>
    <recommendedName>
        <fullName evidence="3 10">Golgi SNAP receptor complex member 1</fullName>
    </recommendedName>
</protein>
<feature type="transmembrane region" description="Helical" evidence="12">
    <location>
        <begin position="203"/>
        <end position="221"/>
    </location>
</feature>
<dbReference type="AlphaFoldDB" id="A0AAV7JVJ4"/>
<evidence type="ECO:0000256" key="3">
    <source>
        <dbReference type="ARBA" id="ARBA00015612"/>
    </source>
</evidence>
<evidence type="ECO:0000256" key="4">
    <source>
        <dbReference type="ARBA" id="ARBA00022448"/>
    </source>
</evidence>
<dbReference type="GO" id="GO:0006888">
    <property type="term" value="P:endoplasmic reticulum to Golgi vesicle-mediated transport"/>
    <property type="evidence" value="ECO:0007669"/>
    <property type="project" value="InterPro"/>
</dbReference>
<gene>
    <name evidence="13" type="ORF">LOD99_4126</name>
</gene>
<keyword evidence="14" id="KW-1185">Reference proteome</keyword>
<keyword evidence="4 10" id="KW-0813">Transport</keyword>
<organism evidence="13 14">
    <name type="scientific">Oopsacas minuta</name>
    <dbReference type="NCBI Taxonomy" id="111878"/>
    <lineage>
        <taxon>Eukaryota</taxon>
        <taxon>Metazoa</taxon>
        <taxon>Porifera</taxon>
        <taxon>Hexactinellida</taxon>
        <taxon>Hexasterophora</taxon>
        <taxon>Lyssacinosida</taxon>
        <taxon>Leucopsacidae</taxon>
        <taxon>Oopsacas</taxon>
    </lineage>
</organism>
<evidence type="ECO:0000256" key="11">
    <source>
        <dbReference type="SAM" id="Coils"/>
    </source>
</evidence>
<evidence type="ECO:0000256" key="1">
    <source>
        <dbReference type="ARBA" id="ARBA00004409"/>
    </source>
</evidence>
<feature type="coiled-coil region" evidence="11">
    <location>
        <begin position="48"/>
        <end position="114"/>
    </location>
</feature>
<keyword evidence="8 10" id="KW-0333">Golgi apparatus</keyword>
<dbReference type="PANTHER" id="PTHR21094:SF2">
    <property type="entry name" value="GOLGI SNAP RECEPTOR COMPLEX MEMBER 1"/>
    <property type="match status" value="1"/>
</dbReference>
<evidence type="ECO:0000256" key="8">
    <source>
        <dbReference type="ARBA" id="ARBA00023034"/>
    </source>
</evidence>
<evidence type="ECO:0000256" key="7">
    <source>
        <dbReference type="ARBA" id="ARBA00022989"/>
    </source>
</evidence>
<evidence type="ECO:0000256" key="5">
    <source>
        <dbReference type="ARBA" id="ARBA00022692"/>
    </source>
</evidence>
<keyword evidence="6 10" id="KW-0653">Protein transport</keyword>
<keyword evidence="5 12" id="KW-0812">Transmembrane</keyword>
<evidence type="ECO:0000256" key="12">
    <source>
        <dbReference type="SAM" id="Phobius"/>
    </source>
</evidence>
<dbReference type="GO" id="GO:0005801">
    <property type="term" value="C:cis-Golgi network"/>
    <property type="evidence" value="ECO:0007669"/>
    <property type="project" value="InterPro"/>
</dbReference>
<keyword evidence="11" id="KW-0175">Coiled coil</keyword>
<keyword evidence="13" id="KW-0675">Receptor</keyword>
<dbReference type="EMBL" id="JAKMXF010000297">
    <property type="protein sequence ID" value="KAI6652740.1"/>
    <property type="molecule type" value="Genomic_DNA"/>
</dbReference>
<dbReference type="PIRSF" id="PIRSF027109">
    <property type="entry name" value="Golgi_SNARE"/>
    <property type="match status" value="1"/>
</dbReference>
<dbReference type="GO" id="GO:0000139">
    <property type="term" value="C:Golgi membrane"/>
    <property type="evidence" value="ECO:0007669"/>
    <property type="project" value="UniProtKB-SubCell"/>
</dbReference>
<evidence type="ECO:0000256" key="2">
    <source>
        <dbReference type="ARBA" id="ARBA00008473"/>
    </source>
</evidence>
<reference evidence="13 14" key="1">
    <citation type="journal article" date="2023" name="BMC Biol.">
        <title>The compact genome of the sponge Oopsacas minuta (Hexactinellida) is lacking key metazoan core genes.</title>
        <authorList>
            <person name="Santini S."/>
            <person name="Schenkelaars Q."/>
            <person name="Jourda C."/>
            <person name="Duchesne M."/>
            <person name="Belahbib H."/>
            <person name="Rocher C."/>
            <person name="Selva M."/>
            <person name="Riesgo A."/>
            <person name="Vervoort M."/>
            <person name="Leys S.P."/>
            <person name="Kodjabachian L."/>
            <person name="Le Bivic A."/>
            <person name="Borchiellini C."/>
            <person name="Claverie J.M."/>
            <person name="Renard E."/>
        </authorList>
    </citation>
    <scope>NUCLEOTIDE SEQUENCE [LARGE SCALE GENOMIC DNA]</scope>
    <source>
        <strain evidence="13">SPO-2</strain>
    </source>
</reference>
<dbReference type="InterPro" id="IPR023601">
    <property type="entry name" value="Golgi_SNAP_su1"/>
</dbReference>
<dbReference type="GO" id="GO:0005797">
    <property type="term" value="C:Golgi medial cisterna"/>
    <property type="evidence" value="ECO:0007669"/>
    <property type="project" value="TreeGrafter"/>
</dbReference>
<evidence type="ECO:0000256" key="6">
    <source>
        <dbReference type="ARBA" id="ARBA00022927"/>
    </source>
</evidence>
<keyword evidence="7 12" id="KW-1133">Transmembrane helix</keyword>
<accession>A0AAV7JVJ4</accession>
<proteinExistence type="inferred from homology"/>
<dbReference type="GO" id="GO:0031201">
    <property type="term" value="C:SNARE complex"/>
    <property type="evidence" value="ECO:0007669"/>
    <property type="project" value="TreeGrafter"/>
</dbReference>
<comment type="subunit">
    <text evidence="10">Component of several multiprotein Golgi SNARE complexes.</text>
</comment>
<evidence type="ECO:0000313" key="14">
    <source>
        <dbReference type="Proteomes" id="UP001165289"/>
    </source>
</evidence>
<dbReference type="GO" id="GO:0048219">
    <property type="term" value="P:inter-Golgi cisterna vesicle-mediated transport"/>
    <property type="evidence" value="ECO:0007669"/>
    <property type="project" value="TreeGrafter"/>
</dbReference>
<dbReference type="GO" id="GO:0015031">
    <property type="term" value="P:protein transport"/>
    <property type="evidence" value="ECO:0007669"/>
    <property type="project" value="UniProtKB-KW"/>
</dbReference>
<dbReference type="Proteomes" id="UP001165289">
    <property type="component" value="Unassembled WGS sequence"/>
</dbReference>
<keyword evidence="9 10" id="KW-0472">Membrane</keyword>